<name>A0ABW2RWW8_9NOCA</name>
<dbReference type="PANTHER" id="PTHR43540">
    <property type="entry name" value="PEROXYUREIDOACRYLATE/UREIDOACRYLATE AMIDOHYDROLASE-RELATED"/>
    <property type="match status" value="1"/>
</dbReference>
<evidence type="ECO:0000313" key="3">
    <source>
        <dbReference type="EMBL" id="MFC7448314.1"/>
    </source>
</evidence>
<dbReference type="PRINTS" id="PR01398">
    <property type="entry name" value="ISCHRISMTASE"/>
</dbReference>
<dbReference type="Gene3D" id="3.40.50.850">
    <property type="entry name" value="Isochorismatase-like"/>
    <property type="match status" value="1"/>
</dbReference>
<evidence type="ECO:0000259" key="2">
    <source>
        <dbReference type="Pfam" id="PF00857"/>
    </source>
</evidence>
<sequence length="222" mass="23969">MALPKSVAYDIPASGPVNRARWEVDPAAAVLLIHDMQEYFIRAFDRDSDPVAAVISNITSLRRAAHSAGVPVVYSAQPGDQSPGQRALLTDFWGAGLSGEPADTAIVDALAPAPQDVTLTKWRYSAFAKTDLLQQMRRWGRNQLIVTGVYAHIGCLATTMDAFMHDIQPFLAFDGVADFSEADHIAAMTYIAGRCGAVHSAERIVAMIDRRGASSDQPERAA</sequence>
<dbReference type="Proteomes" id="UP001596484">
    <property type="component" value="Unassembled WGS sequence"/>
</dbReference>
<dbReference type="Pfam" id="PF00857">
    <property type="entry name" value="Isochorismatase"/>
    <property type="match status" value="1"/>
</dbReference>
<protein>
    <submittedName>
        <fullName evidence="3">Isochorismatase family protein</fullName>
    </submittedName>
</protein>
<dbReference type="InterPro" id="IPR016291">
    <property type="entry name" value="Isochorismatase"/>
</dbReference>
<dbReference type="EMBL" id="JBHTCS010000012">
    <property type="protein sequence ID" value="MFC7448314.1"/>
    <property type="molecule type" value="Genomic_DNA"/>
</dbReference>
<dbReference type="RefSeq" id="WP_378404254.1">
    <property type="nucleotide sequence ID" value="NZ_JBHTCS010000012.1"/>
</dbReference>
<dbReference type="InterPro" id="IPR000868">
    <property type="entry name" value="Isochorismatase-like_dom"/>
</dbReference>
<organism evidence="3 4">
    <name type="scientific">Rhodococcus daqingensis</name>
    <dbReference type="NCBI Taxonomy" id="2479363"/>
    <lineage>
        <taxon>Bacteria</taxon>
        <taxon>Bacillati</taxon>
        <taxon>Actinomycetota</taxon>
        <taxon>Actinomycetes</taxon>
        <taxon>Mycobacteriales</taxon>
        <taxon>Nocardiaceae</taxon>
        <taxon>Rhodococcus</taxon>
    </lineage>
</organism>
<dbReference type="InterPro" id="IPR050272">
    <property type="entry name" value="Isochorismatase-like_hydrls"/>
</dbReference>
<comment type="caution">
    <text evidence="3">The sequence shown here is derived from an EMBL/GenBank/DDBJ whole genome shotgun (WGS) entry which is preliminary data.</text>
</comment>
<feature type="domain" description="Isochorismatase-like" evidence="2">
    <location>
        <begin position="30"/>
        <end position="202"/>
    </location>
</feature>
<evidence type="ECO:0000313" key="4">
    <source>
        <dbReference type="Proteomes" id="UP001596484"/>
    </source>
</evidence>
<dbReference type="InterPro" id="IPR036380">
    <property type="entry name" value="Isochorismatase-like_sf"/>
</dbReference>
<accession>A0ABW2RWW8</accession>
<keyword evidence="1" id="KW-0378">Hydrolase</keyword>
<dbReference type="SUPFAM" id="SSF52499">
    <property type="entry name" value="Isochorismatase-like hydrolases"/>
    <property type="match status" value="1"/>
</dbReference>
<proteinExistence type="predicted"/>
<dbReference type="PANTHER" id="PTHR43540:SF3">
    <property type="entry name" value="ENTEROBACTIN SYNTHASE COMPONENT B"/>
    <property type="match status" value="1"/>
</dbReference>
<dbReference type="PIRSF" id="PIRSF001111">
    <property type="entry name" value="Isochorismatase"/>
    <property type="match status" value="1"/>
</dbReference>
<reference evidence="4" key="1">
    <citation type="journal article" date="2019" name="Int. J. Syst. Evol. Microbiol.">
        <title>The Global Catalogue of Microorganisms (GCM) 10K type strain sequencing project: providing services to taxonomists for standard genome sequencing and annotation.</title>
        <authorList>
            <consortium name="The Broad Institute Genomics Platform"/>
            <consortium name="The Broad Institute Genome Sequencing Center for Infectious Disease"/>
            <person name="Wu L."/>
            <person name="Ma J."/>
        </authorList>
    </citation>
    <scope>NUCLEOTIDE SEQUENCE [LARGE SCALE GENOMIC DNA]</scope>
    <source>
        <strain evidence="4">ICMP 19430</strain>
    </source>
</reference>
<keyword evidence="4" id="KW-1185">Reference proteome</keyword>
<gene>
    <name evidence="3" type="ORF">ACFQS9_10480</name>
</gene>
<evidence type="ECO:0000256" key="1">
    <source>
        <dbReference type="ARBA" id="ARBA00022801"/>
    </source>
</evidence>